<dbReference type="Proteomes" id="UP001595752">
    <property type="component" value="Unassembled WGS sequence"/>
</dbReference>
<dbReference type="InterPro" id="IPR036477">
    <property type="entry name" value="Formyl_transf_N_sf"/>
</dbReference>
<proteinExistence type="predicted"/>
<dbReference type="PANTHER" id="PTHR11138:SF5">
    <property type="entry name" value="METHIONYL-TRNA FORMYLTRANSFERASE, MITOCHONDRIAL"/>
    <property type="match status" value="1"/>
</dbReference>
<comment type="caution">
    <text evidence="2">The sequence shown here is derived from an EMBL/GenBank/DDBJ whole genome shotgun (WGS) entry which is preliminary data.</text>
</comment>
<sequence>MKGKSLNIILLGRKTWAAKALGFLLEQGHNVVAVVGKEAFLELDHRKGSLLEEAKERGIQTAAINELYSWIEAGAGSPVPFEKVDLVISYLFWEKIKEPLLSIPKLGAINFHPAPLPDLRGVGGYNKAILEEREYYGVTAHYMSGEIDEGDIIKVHRLKIDPQNETALSLEQKSQEEMFLLFKEVITSLQKNVSLPRMKQNKQEGIYINREQFEQMKYIMPHDNEEVIRRKIRAFWFPPYDGAKIKIAGTEFTLVDKSILNDLSKWLH</sequence>
<dbReference type="SUPFAM" id="SSF53328">
    <property type="entry name" value="Formyltransferase"/>
    <property type="match status" value="1"/>
</dbReference>
<feature type="domain" description="Formyl transferase N-terminal" evidence="1">
    <location>
        <begin position="12"/>
        <end position="177"/>
    </location>
</feature>
<evidence type="ECO:0000313" key="2">
    <source>
        <dbReference type="EMBL" id="MFC3883541.1"/>
    </source>
</evidence>
<name>A0ABV8AZY4_9BACI</name>
<dbReference type="InterPro" id="IPR002376">
    <property type="entry name" value="Formyl_transf_N"/>
</dbReference>
<dbReference type="CDD" id="cd08369">
    <property type="entry name" value="FMT_core"/>
    <property type="match status" value="1"/>
</dbReference>
<dbReference type="Gene3D" id="3.40.50.12230">
    <property type="match status" value="1"/>
</dbReference>
<protein>
    <submittedName>
        <fullName evidence="2">Formyltransferase family protein</fullName>
    </submittedName>
</protein>
<evidence type="ECO:0000259" key="1">
    <source>
        <dbReference type="Pfam" id="PF00551"/>
    </source>
</evidence>
<reference evidence="3" key="1">
    <citation type="journal article" date="2019" name="Int. J. Syst. Evol. Microbiol.">
        <title>The Global Catalogue of Microorganisms (GCM) 10K type strain sequencing project: providing services to taxonomists for standard genome sequencing and annotation.</title>
        <authorList>
            <consortium name="The Broad Institute Genomics Platform"/>
            <consortium name="The Broad Institute Genome Sequencing Center for Infectious Disease"/>
            <person name="Wu L."/>
            <person name="Ma J."/>
        </authorList>
    </citation>
    <scope>NUCLEOTIDE SEQUENCE [LARGE SCALE GENOMIC DNA]</scope>
    <source>
        <strain evidence="3">CCUG 61889</strain>
    </source>
</reference>
<keyword evidence="3" id="KW-1185">Reference proteome</keyword>
<evidence type="ECO:0000313" key="3">
    <source>
        <dbReference type="Proteomes" id="UP001595752"/>
    </source>
</evidence>
<dbReference type="Pfam" id="PF00551">
    <property type="entry name" value="Formyl_trans_N"/>
    <property type="match status" value="1"/>
</dbReference>
<dbReference type="PANTHER" id="PTHR11138">
    <property type="entry name" value="METHIONYL-TRNA FORMYLTRANSFERASE"/>
    <property type="match status" value="1"/>
</dbReference>
<accession>A0ABV8AZY4</accession>
<gene>
    <name evidence="2" type="ORF">ACFOU2_08480</name>
</gene>
<dbReference type="RefSeq" id="WP_377914109.1">
    <property type="nucleotide sequence ID" value="NZ_JBHRZT010000032.1"/>
</dbReference>
<dbReference type="EMBL" id="JBHRZT010000032">
    <property type="protein sequence ID" value="MFC3883541.1"/>
    <property type="molecule type" value="Genomic_DNA"/>
</dbReference>
<organism evidence="2 3">
    <name type="scientific">Bacillus songklensis</name>
    <dbReference type="NCBI Taxonomy" id="1069116"/>
    <lineage>
        <taxon>Bacteria</taxon>
        <taxon>Bacillati</taxon>
        <taxon>Bacillota</taxon>
        <taxon>Bacilli</taxon>
        <taxon>Bacillales</taxon>
        <taxon>Bacillaceae</taxon>
        <taxon>Bacillus</taxon>
    </lineage>
</organism>